<dbReference type="PANTHER" id="PTHR46649:SF4">
    <property type="entry name" value="HALOACID DEHALOGENASE-LIKE HYDROLASE (HAD) SUPERFAMILY PROTEIN"/>
    <property type="match status" value="1"/>
</dbReference>
<reference evidence="1 2" key="1">
    <citation type="submission" date="2021-01" db="EMBL/GenBank/DDBJ databases">
        <title>Whole genome shotgun sequence of Plantactinospora endophytica NBRC 110450.</title>
        <authorList>
            <person name="Komaki H."/>
            <person name="Tamura T."/>
        </authorList>
    </citation>
    <scope>NUCLEOTIDE SEQUENCE [LARGE SCALE GENOMIC DNA]</scope>
    <source>
        <strain evidence="1 2">NBRC 110450</strain>
    </source>
</reference>
<keyword evidence="1" id="KW-0378">Hydrolase</keyword>
<dbReference type="SUPFAM" id="SSF56784">
    <property type="entry name" value="HAD-like"/>
    <property type="match status" value="1"/>
</dbReference>
<proteinExistence type="predicted"/>
<accession>A0ABQ4ECW8</accession>
<dbReference type="InterPro" id="IPR006439">
    <property type="entry name" value="HAD-SF_hydro_IA"/>
</dbReference>
<dbReference type="EMBL" id="BONW01000044">
    <property type="protein sequence ID" value="GIG92541.1"/>
    <property type="molecule type" value="Genomic_DNA"/>
</dbReference>
<dbReference type="InterPro" id="IPR023214">
    <property type="entry name" value="HAD_sf"/>
</dbReference>
<dbReference type="SFLD" id="SFLDG01129">
    <property type="entry name" value="C1.5:_HAD__Beta-PGM__Phosphata"/>
    <property type="match status" value="1"/>
</dbReference>
<sequence>MASIEAVLLDWRGTLVFTPPLSVWVERSLRRAGLDAGPAEVRRIEAALLAAFRQPEVARADAEADRSVARHRASYDLLFAAAGITDPLAEALYQVESDPTENPFAPDVPATLAALHGAGIRVGVLSDIHFDLRPVFAAAGLDEYVHSFVLSYEHGVQKPDPAIFRIALAELGVEPGAALMVGDRSGHDGAAVEAGIPTLLVPPLADPTERRLHLVLALCGLPPSR</sequence>
<keyword evidence="2" id="KW-1185">Reference proteome</keyword>
<dbReference type="GO" id="GO:0016787">
    <property type="term" value="F:hydrolase activity"/>
    <property type="evidence" value="ECO:0007669"/>
    <property type="project" value="UniProtKB-KW"/>
</dbReference>
<name>A0ABQ4ECW8_9ACTN</name>
<protein>
    <submittedName>
        <fullName evidence="1">Hydrolase</fullName>
    </submittedName>
</protein>
<dbReference type="PRINTS" id="PR00413">
    <property type="entry name" value="HADHALOGNASE"/>
</dbReference>
<dbReference type="PANTHER" id="PTHR46649">
    <property type="match status" value="1"/>
</dbReference>
<evidence type="ECO:0000313" key="1">
    <source>
        <dbReference type="EMBL" id="GIG92541.1"/>
    </source>
</evidence>
<dbReference type="Proteomes" id="UP000646749">
    <property type="component" value="Unassembled WGS sequence"/>
</dbReference>
<organism evidence="1 2">
    <name type="scientific">Plantactinospora endophytica</name>
    <dbReference type="NCBI Taxonomy" id="673535"/>
    <lineage>
        <taxon>Bacteria</taxon>
        <taxon>Bacillati</taxon>
        <taxon>Actinomycetota</taxon>
        <taxon>Actinomycetes</taxon>
        <taxon>Micromonosporales</taxon>
        <taxon>Micromonosporaceae</taxon>
        <taxon>Plantactinospora</taxon>
    </lineage>
</organism>
<dbReference type="Gene3D" id="3.40.50.1000">
    <property type="entry name" value="HAD superfamily/HAD-like"/>
    <property type="match status" value="1"/>
</dbReference>
<dbReference type="RefSeq" id="WP_203870863.1">
    <property type="nucleotide sequence ID" value="NZ_BONW01000044.1"/>
</dbReference>
<dbReference type="Pfam" id="PF00702">
    <property type="entry name" value="Hydrolase"/>
    <property type="match status" value="1"/>
</dbReference>
<dbReference type="SFLD" id="SFLDS00003">
    <property type="entry name" value="Haloacid_Dehalogenase"/>
    <property type="match status" value="1"/>
</dbReference>
<gene>
    <name evidence="1" type="ORF">Pen02_74770</name>
</gene>
<comment type="caution">
    <text evidence="1">The sequence shown here is derived from an EMBL/GenBank/DDBJ whole genome shotgun (WGS) entry which is preliminary data.</text>
</comment>
<dbReference type="InterPro" id="IPR036412">
    <property type="entry name" value="HAD-like_sf"/>
</dbReference>
<dbReference type="NCBIfam" id="TIGR01549">
    <property type="entry name" value="HAD-SF-IA-v1"/>
    <property type="match status" value="1"/>
</dbReference>
<evidence type="ECO:0000313" key="2">
    <source>
        <dbReference type="Proteomes" id="UP000646749"/>
    </source>
</evidence>